<sequence>MKEIDDVAAKCFKAYGHRSPEEKHWHEDILGRVYVWLTDTQGENMPMPLMTGYVMDRVWEELDAAKDGFSEIASWFECLLHTMKIYAGHSHAVDDDSEAIFSAIERERGMDASEAAEGVFGSLWIWRTSGVLHLHNKMSEPDVQELMGKHPKTKDEFVTAWDAMSVTQNQAKTMYDQHKKFFGFGEIDLPISSMGMPCMHGLMVTGWDWQQATVKKNLPHEAEPLVQAMFLEQHIILYFCK</sequence>
<reference evidence="1" key="1">
    <citation type="journal article" date="2020" name="New Phytol.">
        <title>Comparative genomics reveals dynamic genome evolution in host specialist ectomycorrhizal fungi.</title>
        <authorList>
            <person name="Lofgren L.A."/>
            <person name="Nguyen N.H."/>
            <person name="Vilgalys R."/>
            <person name="Ruytinx J."/>
            <person name="Liao H.L."/>
            <person name="Branco S."/>
            <person name="Kuo A."/>
            <person name="LaButti K."/>
            <person name="Lipzen A."/>
            <person name="Andreopoulos W."/>
            <person name="Pangilinan J."/>
            <person name="Riley R."/>
            <person name="Hundley H."/>
            <person name="Na H."/>
            <person name="Barry K."/>
            <person name="Grigoriev I.V."/>
            <person name="Stajich J.E."/>
            <person name="Kennedy P.G."/>
        </authorList>
    </citation>
    <scope>NUCLEOTIDE SEQUENCE</scope>
    <source>
        <strain evidence="1">DOB743</strain>
    </source>
</reference>
<keyword evidence="2" id="KW-1185">Reference proteome</keyword>
<comment type="caution">
    <text evidence="1">The sequence shown here is derived from an EMBL/GenBank/DDBJ whole genome shotgun (WGS) entry which is preliminary data.</text>
</comment>
<name>A0A9P7CWQ1_9AGAM</name>
<evidence type="ECO:0000313" key="2">
    <source>
        <dbReference type="Proteomes" id="UP000714275"/>
    </source>
</evidence>
<dbReference type="AlphaFoldDB" id="A0A9P7CWQ1"/>
<gene>
    <name evidence="1" type="ORF">EV702DRAFT_1051354</name>
</gene>
<organism evidence="1 2">
    <name type="scientific">Suillus placidus</name>
    <dbReference type="NCBI Taxonomy" id="48579"/>
    <lineage>
        <taxon>Eukaryota</taxon>
        <taxon>Fungi</taxon>
        <taxon>Dikarya</taxon>
        <taxon>Basidiomycota</taxon>
        <taxon>Agaricomycotina</taxon>
        <taxon>Agaricomycetes</taxon>
        <taxon>Agaricomycetidae</taxon>
        <taxon>Boletales</taxon>
        <taxon>Suillineae</taxon>
        <taxon>Suillaceae</taxon>
        <taxon>Suillus</taxon>
    </lineage>
</organism>
<dbReference type="OrthoDB" id="2681070at2759"/>
<dbReference type="Proteomes" id="UP000714275">
    <property type="component" value="Unassembled WGS sequence"/>
</dbReference>
<protein>
    <submittedName>
        <fullName evidence="1">Uncharacterized protein</fullName>
    </submittedName>
</protein>
<proteinExistence type="predicted"/>
<accession>A0A9P7CWQ1</accession>
<dbReference type="EMBL" id="JABBWD010000125">
    <property type="protein sequence ID" value="KAG1764491.1"/>
    <property type="molecule type" value="Genomic_DNA"/>
</dbReference>
<evidence type="ECO:0000313" key="1">
    <source>
        <dbReference type="EMBL" id="KAG1764491.1"/>
    </source>
</evidence>